<dbReference type="PRINTS" id="PR00834">
    <property type="entry name" value="PROTEASES2C"/>
</dbReference>
<dbReference type="InterPro" id="IPR043504">
    <property type="entry name" value="Peptidase_S1_PA_chymotrypsin"/>
</dbReference>
<keyword evidence="5" id="KW-1185">Reference proteome</keyword>
<dbReference type="EMBL" id="SZQA01000022">
    <property type="protein sequence ID" value="TKK86221.1"/>
    <property type="molecule type" value="Genomic_DNA"/>
</dbReference>
<dbReference type="AlphaFoldDB" id="A0A4U3MB50"/>
<name>A0A4U3MB50_9ACTN</name>
<keyword evidence="3" id="KW-0378">Hydrolase</keyword>
<evidence type="ECO:0000256" key="2">
    <source>
        <dbReference type="ARBA" id="ARBA00022670"/>
    </source>
</evidence>
<reference evidence="4 5" key="1">
    <citation type="submission" date="2019-04" db="EMBL/GenBank/DDBJ databases">
        <title>Herbidospora sp. NEAU-GS14.nov., a novel actinomycete isolated from soil.</title>
        <authorList>
            <person name="Han L."/>
        </authorList>
    </citation>
    <scope>NUCLEOTIDE SEQUENCE [LARGE SCALE GENOMIC DNA]</scope>
    <source>
        <strain evidence="4 5">NEAU-GS14</strain>
    </source>
</reference>
<gene>
    <name evidence="4" type="ORF">FDA94_22105</name>
</gene>
<organism evidence="4 5">
    <name type="scientific">Herbidospora galbida</name>
    <dbReference type="NCBI Taxonomy" id="2575442"/>
    <lineage>
        <taxon>Bacteria</taxon>
        <taxon>Bacillati</taxon>
        <taxon>Actinomycetota</taxon>
        <taxon>Actinomycetes</taxon>
        <taxon>Streptosporangiales</taxon>
        <taxon>Streptosporangiaceae</taxon>
        <taxon>Herbidospora</taxon>
    </lineage>
</organism>
<evidence type="ECO:0000313" key="4">
    <source>
        <dbReference type="EMBL" id="TKK86221.1"/>
    </source>
</evidence>
<evidence type="ECO:0000313" key="5">
    <source>
        <dbReference type="Proteomes" id="UP000308705"/>
    </source>
</evidence>
<protein>
    <submittedName>
        <fullName evidence="4">Trypsin-like serine protease</fullName>
    </submittedName>
</protein>
<dbReference type="InterPro" id="IPR001940">
    <property type="entry name" value="Peptidase_S1C"/>
</dbReference>
<comment type="caution">
    <text evidence="4">The sequence shown here is derived from an EMBL/GenBank/DDBJ whole genome shotgun (WGS) entry which is preliminary data.</text>
</comment>
<dbReference type="InterPro" id="IPR009003">
    <property type="entry name" value="Peptidase_S1_PA"/>
</dbReference>
<keyword evidence="2 4" id="KW-0645">Protease</keyword>
<dbReference type="GO" id="GO:0004252">
    <property type="term" value="F:serine-type endopeptidase activity"/>
    <property type="evidence" value="ECO:0007669"/>
    <property type="project" value="InterPro"/>
</dbReference>
<accession>A0A4U3MB50</accession>
<dbReference type="InterPro" id="IPR051201">
    <property type="entry name" value="Chloro_Bact_Ser_Proteases"/>
</dbReference>
<sequence length="248" mass="24561">MTKGPKSWLLIAAAVVWAVAITAMVLVRGGDPPEAAAPSPSPSPSDTPLSAAEVYQTLLPSVVRIETKRDESDHSSMTTSAIGTGVIANADGTILTAAHVVAGASSIEVAYTDGSRTSAKVAASDAKKDIATLMPDKLPGTLVPATLGGGAEVGDDVVAIGNPLGLTFSTSSGVVSGLDREVAGTEGHIQFDATVNPGSSGGPLINDRGQVIGIVVSLANPTDAGTFIGIGFAMPIGTAIGDGPAPPL</sequence>
<dbReference type="GO" id="GO:0006508">
    <property type="term" value="P:proteolysis"/>
    <property type="evidence" value="ECO:0007669"/>
    <property type="project" value="UniProtKB-KW"/>
</dbReference>
<dbReference type="SUPFAM" id="SSF50494">
    <property type="entry name" value="Trypsin-like serine proteases"/>
    <property type="match status" value="1"/>
</dbReference>
<evidence type="ECO:0000256" key="3">
    <source>
        <dbReference type="ARBA" id="ARBA00022801"/>
    </source>
</evidence>
<dbReference type="PANTHER" id="PTHR43343">
    <property type="entry name" value="PEPTIDASE S12"/>
    <property type="match status" value="1"/>
</dbReference>
<dbReference type="Gene3D" id="2.40.10.10">
    <property type="entry name" value="Trypsin-like serine proteases"/>
    <property type="match status" value="2"/>
</dbReference>
<evidence type="ECO:0000256" key="1">
    <source>
        <dbReference type="ARBA" id="ARBA00010541"/>
    </source>
</evidence>
<dbReference type="PANTHER" id="PTHR43343:SF3">
    <property type="entry name" value="PROTEASE DO-LIKE 8, CHLOROPLASTIC"/>
    <property type="match status" value="1"/>
</dbReference>
<proteinExistence type="inferred from homology"/>
<dbReference type="Pfam" id="PF13365">
    <property type="entry name" value="Trypsin_2"/>
    <property type="match status" value="1"/>
</dbReference>
<comment type="similarity">
    <text evidence="1">Belongs to the peptidase S1C family.</text>
</comment>
<dbReference type="Proteomes" id="UP000308705">
    <property type="component" value="Unassembled WGS sequence"/>
</dbReference>
<dbReference type="OrthoDB" id="9788136at2"/>
<dbReference type="RefSeq" id="WP_137248992.1">
    <property type="nucleotide sequence ID" value="NZ_SZQA01000022.1"/>
</dbReference>